<proteinExistence type="predicted"/>
<feature type="transmembrane region" description="Helical" evidence="1">
    <location>
        <begin position="12"/>
        <end position="31"/>
    </location>
</feature>
<evidence type="ECO:0000256" key="1">
    <source>
        <dbReference type="SAM" id="Phobius"/>
    </source>
</evidence>
<sequence length="185" mass="19896">MRPGSMEVLHRHLIRFIAIDIVLLVLLLATIGTSGSASILLFYILLGLVLIPLGVVSVISMLRRTPMGISLGIASLGLTGAAFLLLGALGGIGYLTGESSEILLPAVLILLGVSTLKKISTMRNPSYDMWYKEAHSSQHSVIVSEQEILATCPTCFSVLAVYPEQMTINDACPNCHEKLVFAEEE</sequence>
<evidence type="ECO:0000313" key="2">
    <source>
        <dbReference type="EMBL" id="SVA24417.1"/>
    </source>
</evidence>
<dbReference type="AlphaFoldDB" id="A0A381UAN3"/>
<name>A0A381UAN3_9ZZZZ</name>
<protein>
    <submittedName>
        <fullName evidence="2">Uncharacterized protein</fullName>
    </submittedName>
</protein>
<feature type="transmembrane region" description="Helical" evidence="1">
    <location>
        <begin position="102"/>
        <end position="119"/>
    </location>
</feature>
<keyword evidence="1" id="KW-0812">Transmembrane</keyword>
<keyword evidence="1" id="KW-1133">Transmembrane helix</keyword>
<reference evidence="2" key="1">
    <citation type="submission" date="2018-05" db="EMBL/GenBank/DDBJ databases">
        <authorList>
            <person name="Lanie J.A."/>
            <person name="Ng W.-L."/>
            <person name="Kazmierczak K.M."/>
            <person name="Andrzejewski T.M."/>
            <person name="Davidsen T.M."/>
            <person name="Wayne K.J."/>
            <person name="Tettelin H."/>
            <person name="Glass J.I."/>
            <person name="Rusch D."/>
            <person name="Podicherti R."/>
            <person name="Tsui H.-C.T."/>
            <person name="Winkler M.E."/>
        </authorList>
    </citation>
    <scope>NUCLEOTIDE SEQUENCE</scope>
</reference>
<feature type="transmembrane region" description="Helical" evidence="1">
    <location>
        <begin position="71"/>
        <end position="96"/>
    </location>
</feature>
<accession>A0A381UAN3</accession>
<gene>
    <name evidence="2" type="ORF">METZ01_LOCUS77271</name>
</gene>
<feature type="transmembrane region" description="Helical" evidence="1">
    <location>
        <begin position="37"/>
        <end position="59"/>
    </location>
</feature>
<dbReference type="EMBL" id="UINC01005927">
    <property type="protein sequence ID" value="SVA24417.1"/>
    <property type="molecule type" value="Genomic_DNA"/>
</dbReference>
<organism evidence="2">
    <name type="scientific">marine metagenome</name>
    <dbReference type="NCBI Taxonomy" id="408172"/>
    <lineage>
        <taxon>unclassified sequences</taxon>
        <taxon>metagenomes</taxon>
        <taxon>ecological metagenomes</taxon>
    </lineage>
</organism>
<keyword evidence="1" id="KW-0472">Membrane</keyword>